<dbReference type="eggNOG" id="arCOG05104">
    <property type="taxonomic scope" value="Archaea"/>
</dbReference>
<keyword evidence="1" id="KW-0614">Plasmid</keyword>
<accession>C7P9N2</accession>
<evidence type="ECO:0000313" key="2">
    <source>
        <dbReference type="Proteomes" id="UP000001495"/>
    </source>
</evidence>
<evidence type="ECO:0000313" key="1">
    <source>
        <dbReference type="EMBL" id="ACV25389.1"/>
    </source>
</evidence>
<organism evidence="1 2">
    <name type="scientific">Methanocaldococcus fervens (strain DSM 4213 / JCM 15782 / AG86)</name>
    <name type="common">Methanococcus fervens</name>
    <dbReference type="NCBI Taxonomy" id="573064"/>
    <lineage>
        <taxon>Archaea</taxon>
        <taxon>Methanobacteriati</taxon>
        <taxon>Methanobacteriota</taxon>
        <taxon>Methanomada group</taxon>
        <taxon>Methanococci</taxon>
        <taxon>Methanococcales</taxon>
        <taxon>Methanocaldococcaceae</taxon>
        <taxon>Methanocaldococcus</taxon>
    </lineage>
</organism>
<dbReference type="KEGG" id="mfe:Mefer_1586"/>
<reference evidence="1" key="1">
    <citation type="submission" date="2009-08" db="EMBL/GenBank/DDBJ databases">
        <title>Complete sequence of plasmid of Methanocaldococcus fervens AG86.</title>
        <authorList>
            <consortium name="US DOE Joint Genome Institute"/>
            <person name="Lucas S."/>
            <person name="Copeland A."/>
            <person name="Lapidus A."/>
            <person name="Glavina del Rio T."/>
            <person name="Tice H."/>
            <person name="Bruce D."/>
            <person name="Goodwin L."/>
            <person name="Pitluck S."/>
            <person name="Chertkov O."/>
            <person name="Detter J.C."/>
            <person name="Han C."/>
            <person name="Tapia R."/>
            <person name="Larimer F."/>
            <person name="Land M."/>
            <person name="Hauser L."/>
            <person name="Kyrpides N."/>
            <person name="Ovchinnikova G."/>
            <person name="Lupa-Sieprawska M."/>
            <person name="Whitman W.B."/>
        </authorList>
    </citation>
    <scope>NUCLEOTIDE SEQUENCE [LARGE SCALE GENOMIC DNA]</scope>
    <source>
        <strain evidence="1">AG86</strain>
        <plasmid evidence="1">pMEFER01</plasmid>
    </source>
</reference>
<dbReference type="SUPFAM" id="SSF52540">
    <property type="entry name" value="P-loop containing nucleoside triphosphate hydrolases"/>
    <property type="match status" value="1"/>
</dbReference>
<name>C7P9N2_METFA</name>
<protein>
    <submittedName>
        <fullName evidence="1">Uncharacterized protein</fullName>
    </submittedName>
</protein>
<keyword evidence="2" id="KW-1185">Reference proteome</keyword>
<dbReference type="Proteomes" id="UP000001495">
    <property type="component" value="Plasmid pMEFER01"/>
</dbReference>
<geneLocation type="plasmid" evidence="1 2">
    <name>pMEFER01</name>
</geneLocation>
<gene>
    <name evidence="1" type="ORF">Mefer_1586</name>
</gene>
<dbReference type="InterPro" id="IPR027417">
    <property type="entry name" value="P-loop_NTPase"/>
</dbReference>
<sequence>MSMEVQIYLGRGKALGWRKYGDRTLRKLSIKTEEANHTLFIGGSGFGKTTVMRGMIEAIWTAYTEKGIYPLIFVFERKIDVSKAEKIKEIYYIETQKYSRAECMKKYGEKTWKYIEWYVQQIKKYPHFYGSPGDFAMGMPNVLGKYTRFSGTHSILGYFGLEPKAYPVTRFVFRPRRPLNHIKADNGWKTEVVDAKIKYSSINYAFLENLTNVGTGTLHGERLKRIWDIEGIRDPDKVLEIALKHEKNPESPSRTYMRIEETMDRLKKDKLFSPDENFFKHITPKRINIIDFSQNSDLTHEEENLIFKMIVDWAIKVAFKYKIPVFFFIDEIQNFITNSHGKAAITKIYREGRSLGINLFGATQFLTGLDKILIDGAMHVAIVGKIVRLDDAKLLASMVPNLDIDDIMMEECNSIDEYLKIKQKNKFRGYFIYDKQFCERIAYRHPQSL</sequence>
<dbReference type="PANTHER" id="PTHR30121">
    <property type="entry name" value="UNCHARACTERIZED PROTEIN YJGR-RELATED"/>
    <property type="match status" value="1"/>
</dbReference>
<dbReference type="AlphaFoldDB" id="C7P9N2"/>
<proteinExistence type="predicted"/>
<dbReference type="EMBL" id="CP001697">
    <property type="protein sequence ID" value="ACV25389.1"/>
    <property type="molecule type" value="Genomic_DNA"/>
</dbReference>
<dbReference type="InterPro" id="IPR051162">
    <property type="entry name" value="T4SS_component"/>
</dbReference>
<dbReference type="HOGENOM" id="CLU_598020_0_0_2"/>
<dbReference type="Gene3D" id="3.40.50.300">
    <property type="entry name" value="P-loop containing nucleotide triphosphate hydrolases"/>
    <property type="match status" value="1"/>
</dbReference>
<dbReference type="PANTHER" id="PTHR30121:SF6">
    <property type="entry name" value="SLR6007 PROTEIN"/>
    <property type="match status" value="1"/>
</dbReference>